<dbReference type="NCBIfam" id="TIGR00044">
    <property type="entry name" value="YggS family pyridoxal phosphate-dependent enzyme"/>
    <property type="match status" value="1"/>
</dbReference>
<dbReference type="InterPro" id="IPR011078">
    <property type="entry name" value="PyrdxlP_homeostasis"/>
</dbReference>
<dbReference type="OrthoDB" id="9804072at2"/>
<dbReference type="PANTHER" id="PTHR10146">
    <property type="entry name" value="PROLINE SYNTHETASE CO-TRANSCRIBED BACTERIAL HOMOLOG PROTEIN"/>
    <property type="match status" value="1"/>
</dbReference>
<dbReference type="EMBL" id="MPJW01000100">
    <property type="protein sequence ID" value="OLU40688.1"/>
    <property type="molecule type" value="Genomic_DNA"/>
</dbReference>
<comment type="similarity">
    <text evidence="2 4">Belongs to the pyridoxal phosphate-binding protein YggS/PROSC family.</text>
</comment>
<dbReference type="AlphaFoldDB" id="A0A1U7NGY7"/>
<dbReference type="InterPro" id="IPR029066">
    <property type="entry name" value="PLP-binding_barrel"/>
</dbReference>
<accession>A0A1U7NGY7</accession>
<dbReference type="SUPFAM" id="SSF51419">
    <property type="entry name" value="PLP-binding barrel"/>
    <property type="match status" value="1"/>
</dbReference>
<evidence type="ECO:0000256" key="2">
    <source>
        <dbReference type="HAMAP-Rule" id="MF_02087"/>
    </source>
</evidence>
<reference evidence="6 7" key="1">
    <citation type="submission" date="2016-11" db="EMBL/GenBank/DDBJ databases">
        <title>Description of two novel members of the family Erysipelotrichaceae: Ileibacterium lipovorans gen. nov., sp. nov. and Dubosiella newyorkensis, gen. nov., sp. nov.</title>
        <authorList>
            <person name="Cox L.M."/>
            <person name="Sohn J."/>
            <person name="Tyrrell K.L."/>
            <person name="Citron D.M."/>
            <person name="Lawson P.A."/>
            <person name="Patel N.B."/>
            <person name="Iizumi T."/>
            <person name="Perez-Perez G.I."/>
            <person name="Goldstein E.J."/>
            <person name="Blaser M.J."/>
        </authorList>
    </citation>
    <scope>NUCLEOTIDE SEQUENCE [LARGE SCALE GENOMIC DNA]</scope>
    <source>
        <strain evidence="6 7">NYU-BL-A3</strain>
    </source>
</reference>
<dbReference type="GO" id="GO:0030170">
    <property type="term" value="F:pyridoxal phosphate binding"/>
    <property type="evidence" value="ECO:0007669"/>
    <property type="project" value="UniProtKB-UniRule"/>
</dbReference>
<dbReference type="PANTHER" id="PTHR10146:SF14">
    <property type="entry name" value="PYRIDOXAL PHOSPHATE HOMEOSTASIS PROTEIN"/>
    <property type="match status" value="1"/>
</dbReference>
<proteinExistence type="inferred from homology"/>
<evidence type="ECO:0000313" key="7">
    <source>
        <dbReference type="Proteomes" id="UP000186341"/>
    </source>
</evidence>
<sequence length="207" mass="23639">MNKELIKELLNLDNVKLVAVSKKHSKEEIDEMARLGVKTFGENRVQEFLEKYDPSYSWHIIGHLQTNKVKYLIGKVDLIESVDSLKLAKEINKQAAKHDVIQNILVELHVSRSDLNKTGLDPKELPELLSQIAEMKNLNLKGLMCIASNTDDRKIIENEFDRMKAWFDTYSRMYPSMDTLSMGMSSDYPVAIEHGSNQIRVGTALFA</sequence>
<comment type="caution">
    <text evidence="6">The sequence shown here is derived from an EMBL/GenBank/DDBJ whole genome shotgun (WGS) entry which is preliminary data.</text>
</comment>
<dbReference type="RefSeq" id="WP_075818789.1">
    <property type="nucleotide sequence ID" value="NZ_CAOUMU010000038.1"/>
</dbReference>
<feature type="domain" description="Alanine racemase N-terminal" evidence="5">
    <location>
        <begin position="3"/>
        <end position="206"/>
    </location>
</feature>
<dbReference type="Proteomes" id="UP000186341">
    <property type="component" value="Unassembled WGS sequence"/>
</dbReference>
<comment type="cofactor">
    <cofactor evidence="3">
        <name>pyridoxal 5'-phosphate</name>
        <dbReference type="ChEBI" id="CHEBI:597326"/>
    </cofactor>
</comment>
<evidence type="ECO:0000313" key="6">
    <source>
        <dbReference type="EMBL" id="OLU40688.1"/>
    </source>
</evidence>
<gene>
    <name evidence="6" type="ORF">BO222_04530</name>
</gene>
<dbReference type="HAMAP" id="MF_02087">
    <property type="entry name" value="PLP_homeostasis"/>
    <property type="match status" value="1"/>
</dbReference>
<name>A0A1U7NGY7_9FIRM</name>
<dbReference type="CDD" id="cd00635">
    <property type="entry name" value="PLPDE_III_YBL036c_like"/>
    <property type="match status" value="1"/>
</dbReference>
<evidence type="ECO:0000259" key="5">
    <source>
        <dbReference type="Pfam" id="PF01168"/>
    </source>
</evidence>
<evidence type="ECO:0000256" key="1">
    <source>
        <dbReference type="ARBA" id="ARBA00022898"/>
    </source>
</evidence>
<evidence type="ECO:0000256" key="3">
    <source>
        <dbReference type="PIRSR" id="PIRSR004848-1"/>
    </source>
</evidence>
<keyword evidence="1 2" id="KW-0663">Pyridoxal phosphate</keyword>
<keyword evidence="7" id="KW-1185">Reference proteome</keyword>
<organism evidence="6 7">
    <name type="scientific">Ileibacterium valens</name>
    <dbReference type="NCBI Taxonomy" id="1862668"/>
    <lineage>
        <taxon>Bacteria</taxon>
        <taxon>Bacillati</taxon>
        <taxon>Bacillota</taxon>
        <taxon>Erysipelotrichia</taxon>
        <taxon>Erysipelotrichales</taxon>
        <taxon>Erysipelotrichaceae</taxon>
        <taxon>Ileibacterium</taxon>
    </lineage>
</organism>
<feature type="modified residue" description="N6-(pyridoxal phosphate)lysine" evidence="2 3">
    <location>
        <position position="22"/>
    </location>
</feature>
<dbReference type="Pfam" id="PF01168">
    <property type="entry name" value="Ala_racemase_N"/>
    <property type="match status" value="1"/>
</dbReference>
<dbReference type="PIRSF" id="PIRSF004848">
    <property type="entry name" value="YBL036c_PLPDEIII"/>
    <property type="match status" value="1"/>
</dbReference>
<dbReference type="Gene3D" id="3.20.20.10">
    <property type="entry name" value="Alanine racemase"/>
    <property type="match status" value="1"/>
</dbReference>
<dbReference type="InterPro" id="IPR001608">
    <property type="entry name" value="Ala_racemase_N"/>
</dbReference>
<comment type="function">
    <text evidence="2">Pyridoxal 5'-phosphate (PLP)-binding protein, which is involved in PLP homeostasis.</text>
</comment>
<dbReference type="GeneID" id="82202481"/>
<protein>
    <recommendedName>
        <fullName evidence="2">Pyridoxal phosphate homeostasis protein</fullName>
        <shortName evidence="2">PLP homeostasis protein</shortName>
    </recommendedName>
</protein>
<evidence type="ECO:0000256" key="4">
    <source>
        <dbReference type="RuleBase" id="RU004514"/>
    </source>
</evidence>